<proteinExistence type="predicted"/>
<dbReference type="InterPro" id="IPR010298">
    <property type="entry name" value="YacP-like"/>
</dbReference>
<gene>
    <name evidence="1" type="ORF">SAMN02745941_04502</name>
</gene>
<dbReference type="Pfam" id="PF05991">
    <property type="entry name" value="NYN_YacP"/>
    <property type="match status" value="1"/>
</dbReference>
<dbReference type="PANTHER" id="PTHR34547:SF1">
    <property type="entry name" value="YACP-LIKE NYN DOMAIN PROTEIN"/>
    <property type="match status" value="1"/>
</dbReference>
<sequence length="169" mass="19895">MKILFVDGYNVINSWPNLKKIKEYSYESARQQLIETLHNYANYEDCNINIVFDAHKVEGNLENKEEVDKRLSVVFTKDGETADNYIERQVNELGRRFEVLVVTSDWLEQQTIFQRGAIRVSSLEFYHIIVNMEKEIISETKKVTKGSKNLLEDSIDKEVLKKLEKMRRS</sequence>
<dbReference type="Proteomes" id="UP000184241">
    <property type="component" value="Unassembled WGS sequence"/>
</dbReference>
<evidence type="ECO:0000313" key="1">
    <source>
        <dbReference type="EMBL" id="SHI88976.1"/>
    </source>
</evidence>
<name>A0A1M6EUA9_9CLOT</name>
<organism evidence="1 2">
    <name type="scientific">Clostridium intestinale DSM 6191</name>
    <dbReference type="NCBI Taxonomy" id="1121320"/>
    <lineage>
        <taxon>Bacteria</taxon>
        <taxon>Bacillati</taxon>
        <taxon>Bacillota</taxon>
        <taxon>Clostridia</taxon>
        <taxon>Eubacteriales</taxon>
        <taxon>Clostridiaceae</taxon>
        <taxon>Clostridium</taxon>
    </lineage>
</organism>
<accession>A0A1M6EUA9</accession>
<evidence type="ECO:0000313" key="2">
    <source>
        <dbReference type="Proteomes" id="UP000184241"/>
    </source>
</evidence>
<reference evidence="1 2" key="1">
    <citation type="submission" date="2016-11" db="EMBL/GenBank/DDBJ databases">
        <authorList>
            <person name="Jaros S."/>
            <person name="Januszkiewicz K."/>
            <person name="Wedrychowicz H."/>
        </authorList>
    </citation>
    <scope>NUCLEOTIDE SEQUENCE [LARGE SCALE GENOMIC DNA]</scope>
    <source>
        <strain evidence="1 2">DSM 6191</strain>
    </source>
</reference>
<dbReference type="CDD" id="cd10912">
    <property type="entry name" value="PIN_YacP-like"/>
    <property type="match status" value="1"/>
</dbReference>
<protein>
    <recommendedName>
        <fullName evidence="3">NYN domain-containing protein</fullName>
    </recommendedName>
</protein>
<dbReference type="PANTHER" id="PTHR34547">
    <property type="entry name" value="YACP-LIKE NYN DOMAIN PROTEIN"/>
    <property type="match status" value="1"/>
</dbReference>
<evidence type="ECO:0008006" key="3">
    <source>
        <dbReference type="Google" id="ProtNLM"/>
    </source>
</evidence>
<dbReference type="AlphaFoldDB" id="A0A1M6EUA9"/>
<dbReference type="EMBL" id="FQXU01000024">
    <property type="protein sequence ID" value="SHI88976.1"/>
    <property type="molecule type" value="Genomic_DNA"/>
</dbReference>
<dbReference type="RefSeq" id="WP_021800137.1">
    <property type="nucleotide sequence ID" value="NZ_FQXU01000024.1"/>
</dbReference>